<evidence type="ECO:0000256" key="8">
    <source>
        <dbReference type="ARBA" id="ARBA00022741"/>
    </source>
</evidence>
<evidence type="ECO:0000256" key="2">
    <source>
        <dbReference type="ARBA" id="ARBA00007265"/>
    </source>
</evidence>
<keyword evidence="8" id="KW-0547">Nucleotide-binding</keyword>
<evidence type="ECO:0000256" key="9">
    <source>
        <dbReference type="ARBA" id="ARBA00022842"/>
    </source>
</evidence>
<accession>A0A0A1ZJS7</accession>
<reference evidence="14" key="1">
    <citation type="journal article" date="2014" name="Sci. Data">
        <title>Genomes of diverse isolates of the marine cyanobacterium Prochlorococcus.</title>
        <authorList>
            <person name="Biller S."/>
            <person name="Berube P."/>
            <person name="Thompson J."/>
            <person name="Kelly L."/>
            <person name="Roggensack S."/>
            <person name="Awad L."/>
            <person name="Roache-Johnson K."/>
            <person name="Ding H."/>
            <person name="Giovannoni S.J."/>
            <person name="Moore L.R."/>
            <person name="Chisholm S.W."/>
        </authorList>
    </citation>
    <scope>NUCLEOTIDE SEQUENCE [LARGE SCALE GENOMIC DNA]</scope>
</reference>
<dbReference type="EC" id="2.7.7.72" evidence="13"/>
<proteinExistence type="inferred from homology"/>
<protein>
    <submittedName>
        <fullName evidence="13">tRNA nucleotidyltransferase</fullName>
        <ecNumber evidence="13">2.7.7.72</ecNumber>
    </submittedName>
</protein>
<evidence type="ECO:0000256" key="1">
    <source>
        <dbReference type="ARBA" id="ARBA00001946"/>
    </source>
</evidence>
<dbReference type="GO" id="GO:0046872">
    <property type="term" value="F:metal ion binding"/>
    <property type="evidence" value="ECO:0007669"/>
    <property type="project" value="UniProtKB-KW"/>
</dbReference>
<dbReference type="Gene3D" id="1.10.3090.10">
    <property type="entry name" value="cca-adding enzyme, domain 2"/>
    <property type="match status" value="1"/>
</dbReference>
<dbReference type="GO" id="GO:0000166">
    <property type="term" value="F:nucleotide binding"/>
    <property type="evidence" value="ECO:0007669"/>
    <property type="project" value="UniProtKB-KW"/>
</dbReference>
<dbReference type="GO" id="GO:0000049">
    <property type="term" value="F:tRNA binding"/>
    <property type="evidence" value="ECO:0007669"/>
    <property type="project" value="UniProtKB-KW"/>
</dbReference>
<keyword evidence="9" id="KW-0460">Magnesium</keyword>
<dbReference type="Pfam" id="PF01743">
    <property type="entry name" value="PolyA_pol"/>
    <property type="match status" value="1"/>
</dbReference>
<dbReference type="RefSeq" id="WP_032514510.1">
    <property type="nucleotide sequence ID" value="NZ_JNAJ01000018.1"/>
</dbReference>
<organism evidence="13 14">
    <name type="scientific">Prochlorococcus marinus str. MIT 9116</name>
    <dbReference type="NCBI Taxonomy" id="167544"/>
    <lineage>
        <taxon>Bacteria</taxon>
        <taxon>Bacillati</taxon>
        <taxon>Cyanobacteriota</taxon>
        <taxon>Cyanophyceae</taxon>
        <taxon>Synechococcales</taxon>
        <taxon>Prochlorococcaceae</taxon>
        <taxon>Prochlorococcus</taxon>
    </lineage>
</organism>
<keyword evidence="3" id="KW-0820">tRNA-binding</keyword>
<comment type="cofactor">
    <cofactor evidence="1">
        <name>Mg(2+)</name>
        <dbReference type="ChEBI" id="CHEBI:18420"/>
    </cofactor>
</comment>
<evidence type="ECO:0000256" key="6">
    <source>
        <dbReference type="ARBA" id="ARBA00022695"/>
    </source>
</evidence>
<comment type="similarity">
    <text evidence="2 11">Belongs to the tRNA nucleotidyltransferase/poly(A) polymerase family.</text>
</comment>
<gene>
    <name evidence="13" type="ORF">EU93_1721</name>
</gene>
<dbReference type="AlphaFoldDB" id="A0A0A1ZJS7"/>
<evidence type="ECO:0000256" key="10">
    <source>
        <dbReference type="ARBA" id="ARBA00022884"/>
    </source>
</evidence>
<keyword evidence="6 13" id="KW-0548">Nucleotidyltransferase</keyword>
<dbReference type="GO" id="GO:0004810">
    <property type="term" value="F:CCA tRNA nucleotidyltransferase activity"/>
    <property type="evidence" value="ECO:0007669"/>
    <property type="project" value="UniProtKB-EC"/>
</dbReference>
<dbReference type="InterPro" id="IPR043519">
    <property type="entry name" value="NT_sf"/>
</dbReference>
<dbReference type="InterPro" id="IPR052390">
    <property type="entry name" value="tRNA_nt/polyA_polymerase"/>
</dbReference>
<evidence type="ECO:0000256" key="5">
    <source>
        <dbReference type="ARBA" id="ARBA00022694"/>
    </source>
</evidence>
<dbReference type="SUPFAM" id="SSF81301">
    <property type="entry name" value="Nucleotidyltransferase"/>
    <property type="match status" value="1"/>
</dbReference>
<dbReference type="EMBL" id="JNAJ01000018">
    <property type="protein sequence ID" value="KGF89862.1"/>
    <property type="molecule type" value="Genomic_DNA"/>
</dbReference>
<sequence length="415" mass="48574">MNDISEYIHEELIKIPFNLYNLITKYIESNNNIKVAFVGGYLRDLLISKFHKKSFSEPVDLDLVIEGSSIALAKFIKKNIVNVDLCLIKEFNLYNTVEININDYKIDIASARKEIYSAPGLNPTVTKSTIEEDLKRRDFTINSIAFEVSTRKIYDLYGGISDIKSKKLNLLHSNSISDDPSRLIRCAKYASRLDFNISNNSLKQAQETVRQWPWKSSETHQKMIYPPALGIRIRMELAEICKHDNLNNVISIIHKWEIISILNKNIKVDKRFLRGLNWIKKLNGNYMLYLLKDSEDLETACQRFLVNNSEIKILEDYSNIKKILKTNQKKFMHFSPSSWTKFIEDRNLNEETVKLLISDGGPYWRNLFKWLFIYKSIKSKKDGEILKKEGWNPGKEMGKEIKRLRYLEIDKLNRN</sequence>
<evidence type="ECO:0000313" key="14">
    <source>
        <dbReference type="Proteomes" id="UP000030491"/>
    </source>
</evidence>
<dbReference type="SUPFAM" id="SSF81891">
    <property type="entry name" value="Poly A polymerase C-terminal region-like"/>
    <property type="match status" value="1"/>
</dbReference>
<dbReference type="PANTHER" id="PTHR47788">
    <property type="entry name" value="POLYA POLYMERASE"/>
    <property type="match status" value="1"/>
</dbReference>
<dbReference type="Gene3D" id="3.30.460.10">
    <property type="entry name" value="Beta Polymerase, domain 2"/>
    <property type="match status" value="1"/>
</dbReference>
<dbReference type="GO" id="GO:0008033">
    <property type="term" value="P:tRNA processing"/>
    <property type="evidence" value="ECO:0007669"/>
    <property type="project" value="UniProtKB-KW"/>
</dbReference>
<evidence type="ECO:0000259" key="12">
    <source>
        <dbReference type="Pfam" id="PF01743"/>
    </source>
</evidence>
<dbReference type="Proteomes" id="UP000030491">
    <property type="component" value="Unassembled WGS sequence"/>
</dbReference>
<comment type="caution">
    <text evidence="13">The sequence shown here is derived from an EMBL/GenBank/DDBJ whole genome shotgun (WGS) entry which is preliminary data.</text>
</comment>
<evidence type="ECO:0000256" key="7">
    <source>
        <dbReference type="ARBA" id="ARBA00022723"/>
    </source>
</evidence>
<name>A0A0A1ZJS7_PROMR</name>
<keyword evidence="4 11" id="KW-0808">Transferase</keyword>
<evidence type="ECO:0000313" key="13">
    <source>
        <dbReference type="EMBL" id="KGF89862.1"/>
    </source>
</evidence>
<keyword evidence="7" id="KW-0479">Metal-binding</keyword>
<evidence type="ECO:0000256" key="4">
    <source>
        <dbReference type="ARBA" id="ARBA00022679"/>
    </source>
</evidence>
<evidence type="ECO:0000256" key="3">
    <source>
        <dbReference type="ARBA" id="ARBA00022555"/>
    </source>
</evidence>
<dbReference type="OrthoDB" id="9805698at2"/>
<dbReference type="CDD" id="cd05398">
    <property type="entry name" value="NT_ClassII-CCAase"/>
    <property type="match status" value="1"/>
</dbReference>
<dbReference type="InterPro" id="IPR002646">
    <property type="entry name" value="PolA_pol_head_dom"/>
</dbReference>
<dbReference type="PANTHER" id="PTHR47788:SF1">
    <property type="entry name" value="A-ADDING TRNA NUCLEOTIDYLTRANSFERASE"/>
    <property type="match status" value="1"/>
</dbReference>
<keyword evidence="5" id="KW-0819">tRNA processing</keyword>
<keyword evidence="10 11" id="KW-0694">RNA-binding</keyword>
<feature type="domain" description="Poly A polymerase head" evidence="12">
    <location>
        <begin position="37"/>
        <end position="168"/>
    </location>
</feature>
<evidence type="ECO:0000256" key="11">
    <source>
        <dbReference type="RuleBase" id="RU003953"/>
    </source>
</evidence>